<evidence type="ECO:0000313" key="2">
    <source>
        <dbReference type="Proteomes" id="UP000585474"/>
    </source>
</evidence>
<proteinExistence type="predicted"/>
<sequence length="250" mass="27565">MVFSVLTAVTKVFWGLPDFLTGEGQKRARSTMESLSSLPLWVTFPLRTAVYGWSHARVRTVAKGSSESELVFKAVEASQAVAIRSCRELKGEYLSSFNKLIGKPVTPAGLLPLEKPQQKEIVDKSWGEIFDWLDKQDPKSVVFVGFRSECKLTKEEIYEIAYGLEASELPFLWALRKRSWAIDDSDALPPGFSQSRLTSNTQVAHLGGPTNGDSLTPFDGGLVVPRWLLVEKGLAIEMESGEEGRLGGAI</sequence>
<dbReference type="PANTHER" id="PTHR48049">
    <property type="entry name" value="GLYCOSYLTRANSFERASE"/>
    <property type="match status" value="1"/>
</dbReference>
<dbReference type="GO" id="GO:0035251">
    <property type="term" value="F:UDP-glucosyltransferase activity"/>
    <property type="evidence" value="ECO:0007669"/>
    <property type="project" value="InterPro"/>
</dbReference>
<dbReference type="Gene3D" id="3.40.50.2000">
    <property type="entry name" value="Glycogen Phosphorylase B"/>
    <property type="match status" value="1"/>
</dbReference>
<dbReference type="PANTHER" id="PTHR48049:SF57">
    <property type="entry name" value="UDP-GLYCOSYLTRANSFERASE 91C1-LIKE"/>
    <property type="match status" value="1"/>
</dbReference>
<evidence type="ECO:0000313" key="1">
    <source>
        <dbReference type="EMBL" id="GFY95268.1"/>
    </source>
</evidence>
<gene>
    <name evidence="1" type="ORF">Acr_10g0006530</name>
</gene>
<accession>A0A7J0F984</accession>
<reference evidence="1 2" key="1">
    <citation type="submission" date="2019-07" db="EMBL/GenBank/DDBJ databases">
        <title>De Novo Assembly of kiwifruit Actinidia rufa.</title>
        <authorList>
            <person name="Sugita-Konishi S."/>
            <person name="Sato K."/>
            <person name="Mori E."/>
            <person name="Abe Y."/>
            <person name="Kisaki G."/>
            <person name="Hamano K."/>
            <person name="Suezawa K."/>
            <person name="Otani M."/>
            <person name="Fukuda T."/>
            <person name="Manabe T."/>
            <person name="Gomi K."/>
            <person name="Tabuchi M."/>
            <person name="Akimitsu K."/>
            <person name="Kataoka I."/>
        </authorList>
    </citation>
    <scope>NUCLEOTIDE SEQUENCE [LARGE SCALE GENOMIC DNA]</scope>
    <source>
        <strain evidence="2">cv. Fuchu</strain>
    </source>
</reference>
<protein>
    <recommendedName>
        <fullName evidence="3">UDP-Glycosyltransferase superfamily protein</fullName>
    </recommendedName>
</protein>
<keyword evidence="2" id="KW-1185">Reference proteome</keyword>
<dbReference type="OrthoDB" id="5835829at2759"/>
<dbReference type="EMBL" id="BJWL01000010">
    <property type="protein sequence ID" value="GFY95268.1"/>
    <property type="molecule type" value="Genomic_DNA"/>
</dbReference>
<dbReference type="AlphaFoldDB" id="A0A7J0F984"/>
<comment type="caution">
    <text evidence="1">The sequence shown here is derived from an EMBL/GenBank/DDBJ whole genome shotgun (WGS) entry which is preliminary data.</text>
</comment>
<dbReference type="InterPro" id="IPR050481">
    <property type="entry name" value="UDP-glycosyltransf_plant"/>
</dbReference>
<name>A0A7J0F984_9ERIC</name>
<dbReference type="SUPFAM" id="SSF53756">
    <property type="entry name" value="UDP-Glycosyltransferase/glycogen phosphorylase"/>
    <property type="match status" value="1"/>
</dbReference>
<evidence type="ECO:0008006" key="3">
    <source>
        <dbReference type="Google" id="ProtNLM"/>
    </source>
</evidence>
<dbReference type="Proteomes" id="UP000585474">
    <property type="component" value="Unassembled WGS sequence"/>
</dbReference>
<organism evidence="1 2">
    <name type="scientific">Actinidia rufa</name>
    <dbReference type="NCBI Taxonomy" id="165716"/>
    <lineage>
        <taxon>Eukaryota</taxon>
        <taxon>Viridiplantae</taxon>
        <taxon>Streptophyta</taxon>
        <taxon>Embryophyta</taxon>
        <taxon>Tracheophyta</taxon>
        <taxon>Spermatophyta</taxon>
        <taxon>Magnoliopsida</taxon>
        <taxon>eudicotyledons</taxon>
        <taxon>Gunneridae</taxon>
        <taxon>Pentapetalae</taxon>
        <taxon>asterids</taxon>
        <taxon>Ericales</taxon>
        <taxon>Actinidiaceae</taxon>
        <taxon>Actinidia</taxon>
    </lineage>
</organism>